<organism evidence="1 2">
    <name type="scientific">Nephila pilipes</name>
    <name type="common">Giant wood spider</name>
    <name type="synonym">Nephila maculata</name>
    <dbReference type="NCBI Taxonomy" id="299642"/>
    <lineage>
        <taxon>Eukaryota</taxon>
        <taxon>Metazoa</taxon>
        <taxon>Ecdysozoa</taxon>
        <taxon>Arthropoda</taxon>
        <taxon>Chelicerata</taxon>
        <taxon>Arachnida</taxon>
        <taxon>Araneae</taxon>
        <taxon>Araneomorphae</taxon>
        <taxon>Entelegynae</taxon>
        <taxon>Araneoidea</taxon>
        <taxon>Nephilidae</taxon>
        <taxon>Nephila</taxon>
    </lineage>
</organism>
<evidence type="ECO:0000313" key="2">
    <source>
        <dbReference type="Proteomes" id="UP000887013"/>
    </source>
</evidence>
<accession>A0A8X6PYQ8</accession>
<dbReference type="EMBL" id="BMAW01119992">
    <property type="protein sequence ID" value="GFT87296.1"/>
    <property type="molecule type" value="Genomic_DNA"/>
</dbReference>
<comment type="caution">
    <text evidence="1">The sequence shown here is derived from an EMBL/GenBank/DDBJ whole genome shotgun (WGS) entry which is preliminary data.</text>
</comment>
<keyword evidence="2" id="KW-1185">Reference proteome</keyword>
<evidence type="ECO:0000313" key="1">
    <source>
        <dbReference type="EMBL" id="GFT87296.1"/>
    </source>
</evidence>
<gene>
    <name evidence="1" type="ORF">NPIL_289851</name>
</gene>
<sequence>MEESELFPFAQHGVLTGATLETTLARYQQLYDSNRLCIIIKFGRISFAKSGKQKGNGKKSLISDCFTQYFGFHMDTPIIFRNKNSSLSRLYSTLIQLSSLHYGDLHSH</sequence>
<name>A0A8X6PYQ8_NEPPI</name>
<dbReference type="Proteomes" id="UP000887013">
    <property type="component" value="Unassembled WGS sequence"/>
</dbReference>
<proteinExistence type="predicted"/>
<protein>
    <submittedName>
        <fullName evidence="1">Uncharacterized protein</fullName>
    </submittedName>
</protein>
<reference evidence="1" key="1">
    <citation type="submission" date="2020-08" db="EMBL/GenBank/DDBJ databases">
        <title>Multicomponent nature underlies the extraordinary mechanical properties of spider dragline silk.</title>
        <authorList>
            <person name="Kono N."/>
            <person name="Nakamura H."/>
            <person name="Mori M."/>
            <person name="Yoshida Y."/>
            <person name="Ohtoshi R."/>
            <person name="Malay A.D."/>
            <person name="Moran D.A.P."/>
            <person name="Tomita M."/>
            <person name="Numata K."/>
            <person name="Arakawa K."/>
        </authorList>
    </citation>
    <scope>NUCLEOTIDE SEQUENCE</scope>
</reference>
<dbReference type="AlphaFoldDB" id="A0A8X6PYQ8"/>